<reference evidence="2 3" key="1">
    <citation type="submission" date="2024-01" db="EMBL/GenBank/DDBJ databases">
        <title>The genome of the rayed Mediterranean limpet Patella caerulea (Linnaeus, 1758).</title>
        <authorList>
            <person name="Anh-Thu Weber A."/>
            <person name="Halstead-Nussloch G."/>
        </authorList>
    </citation>
    <scope>NUCLEOTIDE SEQUENCE [LARGE SCALE GENOMIC DNA]</scope>
    <source>
        <strain evidence="2">AATW-2023a</strain>
        <tissue evidence="2">Whole specimen</tissue>
    </source>
</reference>
<keyword evidence="3" id="KW-1185">Reference proteome</keyword>
<feature type="region of interest" description="Disordered" evidence="1">
    <location>
        <begin position="63"/>
        <end position="86"/>
    </location>
</feature>
<dbReference type="Proteomes" id="UP001347796">
    <property type="component" value="Unassembled WGS sequence"/>
</dbReference>
<evidence type="ECO:0000256" key="1">
    <source>
        <dbReference type="SAM" id="MobiDB-lite"/>
    </source>
</evidence>
<comment type="caution">
    <text evidence="2">The sequence shown here is derived from an EMBL/GenBank/DDBJ whole genome shotgun (WGS) entry which is preliminary data.</text>
</comment>
<organism evidence="2 3">
    <name type="scientific">Patella caerulea</name>
    <name type="common">Rayed Mediterranean limpet</name>
    <dbReference type="NCBI Taxonomy" id="87958"/>
    <lineage>
        <taxon>Eukaryota</taxon>
        <taxon>Metazoa</taxon>
        <taxon>Spiralia</taxon>
        <taxon>Lophotrochozoa</taxon>
        <taxon>Mollusca</taxon>
        <taxon>Gastropoda</taxon>
        <taxon>Patellogastropoda</taxon>
        <taxon>Patelloidea</taxon>
        <taxon>Patellidae</taxon>
        <taxon>Patella</taxon>
    </lineage>
</organism>
<proteinExistence type="predicted"/>
<sequence length="86" mass="10756">MKSSGLVHNWNNQPFKRPVDTHKRRKHEDLKLENVQIAQRLEAVRPYYDRHVWKDDFKKHEHYREMRQKSHKDYYETPSKKNKQKI</sequence>
<evidence type="ECO:0000313" key="3">
    <source>
        <dbReference type="Proteomes" id="UP001347796"/>
    </source>
</evidence>
<protein>
    <submittedName>
        <fullName evidence="2">Uncharacterized protein</fullName>
    </submittedName>
</protein>
<feature type="compositionally biased region" description="Basic and acidic residues" evidence="1">
    <location>
        <begin position="17"/>
        <end position="26"/>
    </location>
</feature>
<accession>A0AAN8JSQ1</accession>
<dbReference type="EMBL" id="JAZGQO010000007">
    <property type="protein sequence ID" value="KAK6181926.1"/>
    <property type="molecule type" value="Genomic_DNA"/>
</dbReference>
<name>A0AAN8JSQ1_PATCE</name>
<feature type="region of interest" description="Disordered" evidence="1">
    <location>
        <begin position="1"/>
        <end position="26"/>
    </location>
</feature>
<dbReference type="AlphaFoldDB" id="A0AAN8JSQ1"/>
<gene>
    <name evidence="2" type="ORF">SNE40_009703</name>
</gene>
<evidence type="ECO:0000313" key="2">
    <source>
        <dbReference type="EMBL" id="KAK6181926.1"/>
    </source>
</evidence>
<feature type="compositionally biased region" description="Basic and acidic residues" evidence="1">
    <location>
        <begin position="63"/>
        <end position="79"/>
    </location>
</feature>